<dbReference type="EMBL" id="KZ293647">
    <property type="protein sequence ID" value="PBK99959.1"/>
    <property type="molecule type" value="Genomic_DNA"/>
</dbReference>
<proteinExistence type="predicted"/>
<dbReference type="InParanoid" id="A0A2H3DXL0"/>
<evidence type="ECO:0000313" key="1">
    <source>
        <dbReference type="EMBL" id="PBK99959.1"/>
    </source>
</evidence>
<dbReference type="AlphaFoldDB" id="A0A2H3DXL0"/>
<organism evidence="1 2">
    <name type="scientific">Armillaria gallica</name>
    <name type="common">Bulbous honey fungus</name>
    <name type="synonym">Armillaria bulbosa</name>
    <dbReference type="NCBI Taxonomy" id="47427"/>
    <lineage>
        <taxon>Eukaryota</taxon>
        <taxon>Fungi</taxon>
        <taxon>Dikarya</taxon>
        <taxon>Basidiomycota</taxon>
        <taxon>Agaricomycotina</taxon>
        <taxon>Agaricomycetes</taxon>
        <taxon>Agaricomycetidae</taxon>
        <taxon>Agaricales</taxon>
        <taxon>Marasmiineae</taxon>
        <taxon>Physalacriaceae</taxon>
        <taxon>Armillaria</taxon>
    </lineage>
</organism>
<evidence type="ECO:0000313" key="2">
    <source>
        <dbReference type="Proteomes" id="UP000217790"/>
    </source>
</evidence>
<accession>A0A2H3DXL0</accession>
<protein>
    <submittedName>
        <fullName evidence="1">Uncharacterized protein</fullName>
    </submittedName>
</protein>
<gene>
    <name evidence="1" type="ORF">ARMGADRAFT_1026055</name>
</gene>
<dbReference type="Proteomes" id="UP000217790">
    <property type="component" value="Unassembled WGS sequence"/>
</dbReference>
<keyword evidence="2" id="KW-1185">Reference proteome</keyword>
<sequence length="142" mass="15521">MLVSTTIFAGAGLGAEPFLLRGTPKTATRWLCSVVFVAFPPIVDTVLFLTSVASNDWAEARGAVRKASSPGAQQVYDASTMESSLYLSLSPTRTPMITSNYQNIRIKTLPPTPIYLRETEIFSLSSLFWVDFFVNNVYVASG</sequence>
<reference evidence="2" key="1">
    <citation type="journal article" date="2017" name="Nat. Ecol. Evol.">
        <title>Genome expansion and lineage-specific genetic innovations in the forest pathogenic fungi Armillaria.</title>
        <authorList>
            <person name="Sipos G."/>
            <person name="Prasanna A.N."/>
            <person name="Walter M.C."/>
            <person name="O'Connor E."/>
            <person name="Balint B."/>
            <person name="Krizsan K."/>
            <person name="Kiss B."/>
            <person name="Hess J."/>
            <person name="Varga T."/>
            <person name="Slot J."/>
            <person name="Riley R."/>
            <person name="Boka B."/>
            <person name="Rigling D."/>
            <person name="Barry K."/>
            <person name="Lee J."/>
            <person name="Mihaltcheva S."/>
            <person name="LaButti K."/>
            <person name="Lipzen A."/>
            <person name="Waldron R."/>
            <person name="Moloney N.M."/>
            <person name="Sperisen C."/>
            <person name="Kredics L."/>
            <person name="Vagvoelgyi C."/>
            <person name="Patrignani A."/>
            <person name="Fitzpatrick D."/>
            <person name="Nagy I."/>
            <person name="Doyle S."/>
            <person name="Anderson J.B."/>
            <person name="Grigoriev I.V."/>
            <person name="Gueldener U."/>
            <person name="Muensterkoetter M."/>
            <person name="Nagy L.G."/>
        </authorList>
    </citation>
    <scope>NUCLEOTIDE SEQUENCE [LARGE SCALE GENOMIC DNA]</scope>
    <source>
        <strain evidence="2">Ar21-2</strain>
    </source>
</reference>
<name>A0A2H3DXL0_ARMGA</name>